<protein>
    <recommendedName>
        <fullName evidence="2">J domain-containing protein</fullName>
    </recommendedName>
</protein>
<dbReference type="RefSeq" id="XP_014159790.1">
    <property type="nucleotide sequence ID" value="XM_014304315.1"/>
</dbReference>
<dbReference type="PROSITE" id="PS00636">
    <property type="entry name" value="DNAJ_1"/>
    <property type="match status" value="1"/>
</dbReference>
<dbReference type="InterPro" id="IPR001623">
    <property type="entry name" value="DnaJ_domain"/>
</dbReference>
<dbReference type="AlphaFoldDB" id="A0A0L0GC94"/>
<dbReference type="eggNOG" id="KOG0691">
    <property type="taxonomic scope" value="Eukaryota"/>
</dbReference>
<name>A0A0L0GC94_9EUKA</name>
<dbReference type="STRING" id="667725.A0A0L0GC94"/>
<dbReference type="InterPro" id="IPR036869">
    <property type="entry name" value="J_dom_sf"/>
</dbReference>
<dbReference type="OrthoDB" id="10250354at2759"/>
<proteinExistence type="predicted"/>
<dbReference type="CDD" id="cd06257">
    <property type="entry name" value="DnaJ"/>
    <property type="match status" value="1"/>
</dbReference>
<organism evidence="3 4">
    <name type="scientific">Sphaeroforma arctica JP610</name>
    <dbReference type="NCBI Taxonomy" id="667725"/>
    <lineage>
        <taxon>Eukaryota</taxon>
        <taxon>Ichthyosporea</taxon>
        <taxon>Ichthyophonida</taxon>
        <taxon>Sphaeroforma</taxon>
    </lineage>
</organism>
<dbReference type="EMBL" id="KQ241678">
    <property type="protein sequence ID" value="KNC85888.1"/>
    <property type="molecule type" value="Genomic_DNA"/>
</dbReference>
<dbReference type="InterPro" id="IPR050817">
    <property type="entry name" value="DjlA_DnaK_co-chaperone"/>
</dbReference>
<keyword evidence="4" id="KW-1185">Reference proteome</keyword>
<gene>
    <name evidence="3" type="ORF">SARC_01926</name>
</gene>
<accession>A0A0L0GC94</accession>
<dbReference type="InterPro" id="IPR018253">
    <property type="entry name" value="DnaJ_domain_CS"/>
</dbReference>
<dbReference type="SMART" id="SM00271">
    <property type="entry name" value="DnaJ"/>
    <property type="match status" value="1"/>
</dbReference>
<sequence length="179" mass="20596">MSTHAYFKYRIPTRTPTQQCAQKKLVRHSAQKKLARQGQAAADALRLRLEKQSHYEAMGLGHTATSSDIKKAYRKLVLQHHPDKTQTDDEIVKAESDTKFKRVQAAYEVLKDEALRRQYDLALRVQPTYMRPSYSASSSRDFYTPDFSHPPPRPRQTPFEAARGKGRNGKGRSRRAPHF</sequence>
<feature type="region of interest" description="Disordered" evidence="1">
    <location>
        <begin position="132"/>
        <end position="179"/>
    </location>
</feature>
<evidence type="ECO:0000313" key="3">
    <source>
        <dbReference type="EMBL" id="KNC85888.1"/>
    </source>
</evidence>
<dbReference type="SUPFAM" id="SSF46565">
    <property type="entry name" value="Chaperone J-domain"/>
    <property type="match status" value="1"/>
</dbReference>
<evidence type="ECO:0000259" key="2">
    <source>
        <dbReference type="PROSITE" id="PS50076"/>
    </source>
</evidence>
<dbReference type="Proteomes" id="UP000054560">
    <property type="component" value="Unassembled WGS sequence"/>
</dbReference>
<dbReference type="PROSITE" id="PS50076">
    <property type="entry name" value="DNAJ_2"/>
    <property type="match status" value="1"/>
</dbReference>
<evidence type="ECO:0000256" key="1">
    <source>
        <dbReference type="SAM" id="MobiDB-lite"/>
    </source>
</evidence>
<feature type="domain" description="J" evidence="2">
    <location>
        <begin position="53"/>
        <end position="123"/>
    </location>
</feature>
<dbReference type="PRINTS" id="PR00625">
    <property type="entry name" value="JDOMAIN"/>
</dbReference>
<evidence type="ECO:0000313" key="4">
    <source>
        <dbReference type="Proteomes" id="UP000054560"/>
    </source>
</evidence>
<dbReference type="Gene3D" id="1.10.287.110">
    <property type="entry name" value="DnaJ domain"/>
    <property type="match status" value="1"/>
</dbReference>
<reference evidence="3 4" key="1">
    <citation type="submission" date="2011-02" db="EMBL/GenBank/DDBJ databases">
        <title>The Genome Sequence of Sphaeroforma arctica JP610.</title>
        <authorList>
            <consortium name="The Broad Institute Genome Sequencing Platform"/>
            <person name="Russ C."/>
            <person name="Cuomo C."/>
            <person name="Young S.K."/>
            <person name="Zeng Q."/>
            <person name="Gargeya S."/>
            <person name="Alvarado L."/>
            <person name="Berlin A."/>
            <person name="Chapman S.B."/>
            <person name="Chen Z."/>
            <person name="Freedman E."/>
            <person name="Gellesch M."/>
            <person name="Goldberg J."/>
            <person name="Griggs A."/>
            <person name="Gujja S."/>
            <person name="Heilman E."/>
            <person name="Heiman D."/>
            <person name="Howarth C."/>
            <person name="Mehta T."/>
            <person name="Neiman D."/>
            <person name="Pearson M."/>
            <person name="Roberts A."/>
            <person name="Saif S."/>
            <person name="Shea T."/>
            <person name="Shenoy N."/>
            <person name="Sisk P."/>
            <person name="Stolte C."/>
            <person name="Sykes S."/>
            <person name="White J."/>
            <person name="Yandava C."/>
            <person name="Burger G."/>
            <person name="Gray M.W."/>
            <person name="Holland P.W.H."/>
            <person name="King N."/>
            <person name="Lang F.B.F."/>
            <person name="Roger A.J."/>
            <person name="Ruiz-Trillo I."/>
            <person name="Haas B."/>
            <person name="Nusbaum C."/>
            <person name="Birren B."/>
        </authorList>
    </citation>
    <scope>NUCLEOTIDE SEQUENCE [LARGE SCALE GENOMIC DNA]</scope>
    <source>
        <strain evidence="3 4">JP610</strain>
    </source>
</reference>
<dbReference type="GeneID" id="25902430"/>
<dbReference type="Pfam" id="PF00226">
    <property type="entry name" value="DnaJ"/>
    <property type="match status" value="1"/>
</dbReference>
<dbReference type="PANTHER" id="PTHR24074">
    <property type="entry name" value="CO-CHAPERONE PROTEIN DJLA"/>
    <property type="match status" value="1"/>
</dbReference>
<feature type="compositionally biased region" description="Basic residues" evidence="1">
    <location>
        <begin position="164"/>
        <end position="179"/>
    </location>
</feature>